<organism evidence="2 3">
    <name type="scientific">Tritrichomonas foetus</name>
    <dbReference type="NCBI Taxonomy" id="1144522"/>
    <lineage>
        <taxon>Eukaryota</taxon>
        <taxon>Metamonada</taxon>
        <taxon>Parabasalia</taxon>
        <taxon>Tritrichomonadida</taxon>
        <taxon>Tritrichomonadidae</taxon>
        <taxon>Tritrichomonas</taxon>
    </lineage>
</organism>
<dbReference type="VEuPathDB" id="TrichDB:TRFO_15733"/>
<dbReference type="EMBL" id="MLAK01000441">
    <property type="protein sequence ID" value="OHT13964.1"/>
    <property type="molecule type" value="Genomic_DNA"/>
</dbReference>
<feature type="region of interest" description="Disordered" evidence="1">
    <location>
        <begin position="18"/>
        <end position="51"/>
    </location>
</feature>
<dbReference type="AlphaFoldDB" id="A0A1J4KW34"/>
<sequence length="597" mass="69328">MQNSESFATLLFKTLKDEEANHSNQSDSSEEDSLIIRNSKNKRSEKDNSNKDPNLIHRALFHDFYREASRLLLYEYPTVMEIPQIIANRIRSPVLTNDGDFYSFILTAILRRYSLATQIFLIEDIPQQNLNYVLLPSIFEARNADDLNLFAFNSNVSKYFGDMDDFNPRKEFLSIKVLQYQFSQFLKEKLDTLKLKQNRPNKEFLFAGDRNSLKETSDKIIKIMNNLAKIACTQNKNFSSNKDADQSYDDVIDQLKSELSKVNETFSSVYERGQNHFLSMAAKEEAKLFLKDVEESAKFVNNFIQQAINSNSAEQIKEILKNIQSEILTTRTVRYQETFFLAELISLLYSKMSHLKSKKIDKILAIFGKAIISFEDNFKKNSHFANFYSLCVTYPTQRNEFLMSKGSETAQYLELFGKALKYIRYIEMSSIIESLMILERYCSCPFLLLNDKNSINQGECKTIIEEYEKRTDCRFINFIQINQIITNILKNFRGFPFVNLPSEDFVFDDKFPRYEFNGNLKLNNSSLSDIETIYSQKFDLNEALPPANLYIKTCVKCQHCKELQATRICEKCQKFTSCLKCLSQGCPICGKPFPNGK</sequence>
<dbReference type="GeneID" id="94833252"/>
<evidence type="ECO:0000256" key="1">
    <source>
        <dbReference type="SAM" id="MobiDB-lite"/>
    </source>
</evidence>
<proteinExistence type="predicted"/>
<reference evidence="2" key="1">
    <citation type="submission" date="2016-10" db="EMBL/GenBank/DDBJ databases">
        <authorList>
            <person name="Benchimol M."/>
            <person name="Almeida L.G."/>
            <person name="Vasconcelos A.T."/>
            <person name="Perreira-Neves A."/>
            <person name="Rosa I.A."/>
            <person name="Tasca T."/>
            <person name="Bogo M.R."/>
            <person name="de Souza W."/>
        </authorList>
    </citation>
    <scope>NUCLEOTIDE SEQUENCE [LARGE SCALE GENOMIC DNA]</scope>
    <source>
        <strain evidence="2">K</strain>
    </source>
</reference>
<name>A0A1J4KW34_9EUKA</name>
<evidence type="ECO:0000313" key="3">
    <source>
        <dbReference type="Proteomes" id="UP000179807"/>
    </source>
</evidence>
<evidence type="ECO:0000313" key="2">
    <source>
        <dbReference type="EMBL" id="OHT13964.1"/>
    </source>
</evidence>
<comment type="caution">
    <text evidence="2">The sequence shown here is derived from an EMBL/GenBank/DDBJ whole genome shotgun (WGS) entry which is preliminary data.</text>
</comment>
<gene>
    <name evidence="2" type="ORF">TRFO_15733</name>
</gene>
<dbReference type="RefSeq" id="XP_068367100.1">
    <property type="nucleotide sequence ID" value="XM_068498548.1"/>
</dbReference>
<keyword evidence="3" id="KW-1185">Reference proteome</keyword>
<dbReference type="Proteomes" id="UP000179807">
    <property type="component" value="Unassembled WGS sequence"/>
</dbReference>
<protein>
    <submittedName>
        <fullName evidence="2">Uncharacterized protein</fullName>
    </submittedName>
</protein>
<accession>A0A1J4KW34</accession>